<dbReference type="SUPFAM" id="SSF53850">
    <property type="entry name" value="Periplasmic binding protein-like II"/>
    <property type="match status" value="1"/>
</dbReference>
<feature type="domain" description="HTH lysR-type" evidence="5">
    <location>
        <begin position="7"/>
        <end position="64"/>
    </location>
</feature>
<evidence type="ECO:0000256" key="2">
    <source>
        <dbReference type="ARBA" id="ARBA00023015"/>
    </source>
</evidence>
<dbReference type="PANTHER" id="PTHR30537">
    <property type="entry name" value="HTH-TYPE TRANSCRIPTIONAL REGULATOR"/>
    <property type="match status" value="1"/>
</dbReference>
<dbReference type="Gene3D" id="3.40.190.10">
    <property type="entry name" value="Periplasmic binding protein-like II"/>
    <property type="match status" value="2"/>
</dbReference>
<dbReference type="SUPFAM" id="SSF46785">
    <property type="entry name" value="Winged helix' DNA-binding domain"/>
    <property type="match status" value="1"/>
</dbReference>
<evidence type="ECO:0000313" key="6">
    <source>
        <dbReference type="EMBL" id="SDH35622.1"/>
    </source>
</evidence>
<dbReference type="GO" id="GO:0043565">
    <property type="term" value="F:sequence-specific DNA binding"/>
    <property type="evidence" value="ECO:0007669"/>
    <property type="project" value="TreeGrafter"/>
</dbReference>
<dbReference type="Pfam" id="PF00126">
    <property type="entry name" value="HTH_1"/>
    <property type="match status" value="1"/>
</dbReference>
<keyword evidence="4" id="KW-0804">Transcription</keyword>
<comment type="similarity">
    <text evidence="1">Belongs to the LysR transcriptional regulatory family.</text>
</comment>
<dbReference type="GO" id="GO:0006351">
    <property type="term" value="P:DNA-templated transcription"/>
    <property type="evidence" value="ECO:0007669"/>
    <property type="project" value="TreeGrafter"/>
</dbReference>
<evidence type="ECO:0000256" key="3">
    <source>
        <dbReference type="ARBA" id="ARBA00023125"/>
    </source>
</evidence>
<evidence type="ECO:0000256" key="4">
    <source>
        <dbReference type="ARBA" id="ARBA00023163"/>
    </source>
</evidence>
<evidence type="ECO:0000313" key="7">
    <source>
        <dbReference type="Proteomes" id="UP000198607"/>
    </source>
</evidence>
<dbReference type="STRING" id="83767.SAMN05660652_01574"/>
<dbReference type="InterPro" id="IPR005119">
    <property type="entry name" value="LysR_subst-bd"/>
</dbReference>
<dbReference type="Gene3D" id="1.10.10.10">
    <property type="entry name" value="Winged helix-like DNA-binding domain superfamily/Winged helix DNA-binding domain"/>
    <property type="match status" value="1"/>
</dbReference>
<protein>
    <submittedName>
        <fullName evidence="6">DNA-binding transcriptional regulator, LysR family</fullName>
    </submittedName>
</protein>
<dbReference type="InterPro" id="IPR058163">
    <property type="entry name" value="LysR-type_TF_proteobact-type"/>
</dbReference>
<dbReference type="GO" id="GO:0003700">
    <property type="term" value="F:DNA-binding transcription factor activity"/>
    <property type="evidence" value="ECO:0007669"/>
    <property type="project" value="InterPro"/>
</dbReference>
<sequence length="294" mass="32369">MPNPIDVPLTAFRVFVTIGRYGNFTRAATALGITQSAVSRQVARLERLAGARLFQRSGASVTFTSEGRQLHDALKEAISTLELTAQQLVQKRLAHDRLIVRTSMPSFAMKVVVPVLGEFSKRHGIQIDLVTSLATPLAQDEFDVLITRHMALPDAPSWELVRERLVCVGSPACIAARGTDPQQQWPMILCRLRPDAIAAWAMARDIAADMLRTVASYDHYFLAVEAAIGGVGFLVIPEMLVRDALHNGILRRADDTAIASGAAYTAYVNPASRHLQQGERFCRWLKGMLRESPP</sequence>
<reference evidence="6 7" key="1">
    <citation type="submission" date="2016-10" db="EMBL/GenBank/DDBJ databases">
        <authorList>
            <person name="de Groot N.N."/>
        </authorList>
    </citation>
    <scope>NUCLEOTIDE SEQUENCE [LARGE SCALE GENOMIC DNA]</scope>
    <source>
        <strain evidence="6 7">DSM 5885</strain>
    </source>
</reference>
<dbReference type="Pfam" id="PF03466">
    <property type="entry name" value="LysR_substrate"/>
    <property type="match status" value="1"/>
</dbReference>
<proteinExistence type="inferred from homology"/>
<dbReference type="PROSITE" id="PS50931">
    <property type="entry name" value="HTH_LYSR"/>
    <property type="match status" value="1"/>
</dbReference>
<keyword evidence="7" id="KW-1185">Reference proteome</keyword>
<dbReference type="Proteomes" id="UP000198607">
    <property type="component" value="Unassembled WGS sequence"/>
</dbReference>
<gene>
    <name evidence="6" type="ORF">SAMN05660652_01574</name>
</gene>
<dbReference type="InterPro" id="IPR036390">
    <property type="entry name" value="WH_DNA-bd_sf"/>
</dbReference>
<dbReference type="OrthoDB" id="8591238at2"/>
<dbReference type="PRINTS" id="PR00039">
    <property type="entry name" value="HTHLYSR"/>
</dbReference>
<dbReference type="FunFam" id="1.10.10.10:FF:000001">
    <property type="entry name" value="LysR family transcriptional regulator"/>
    <property type="match status" value="1"/>
</dbReference>
<dbReference type="InterPro" id="IPR000847">
    <property type="entry name" value="LysR_HTH_N"/>
</dbReference>
<dbReference type="InterPro" id="IPR036388">
    <property type="entry name" value="WH-like_DNA-bd_sf"/>
</dbReference>
<evidence type="ECO:0000259" key="5">
    <source>
        <dbReference type="PROSITE" id="PS50931"/>
    </source>
</evidence>
<name>A0A1G8BQZ9_9RHOO</name>
<dbReference type="EMBL" id="FNCY01000005">
    <property type="protein sequence ID" value="SDH35622.1"/>
    <property type="molecule type" value="Genomic_DNA"/>
</dbReference>
<keyword evidence="2" id="KW-0805">Transcription regulation</keyword>
<organism evidence="6 7">
    <name type="scientific">Propionivibrio dicarboxylicus</name>
    <dbReference type="NCBI Taxonomy" id="83767"/>
    <lineage>
        <taxon>Bacteria</taxon>
        <taxon>Pseudomonadati</taxon>
        <taxon>Pseudomonadota</taxon>
        <taxon>Betaproteobacteria</taxon>
        <taxon>Rhodocyclales</taxon>
        <taxon>Rhodocyclaceae</taxon>
        <taxon>Propionivibrio</taxon>
    </lineage>
</organism>
<keyword evidence="3 6" id="KW-0238">DNA-binding</keyword>
<dbReference type="PANTHER" id="PTHR30537:SF79">
    <property type="entry name" value="TRANSCRIPTIONAL REGULATOR-RELATED"/>
    <property type="match status" value="1"/>
</dbReference>
<accession>A0A1G8BQZ9</accession>
<dbReference type="RefSeq" id="WP_091936283.1">
    <property type="nucleotide sequence ID" value="NZ_FNCY01000005.1"/>
</dbReference>
<dbReference type="AlphaFoldDB" id="A0A1G8BQZ9"/>
<evidence type="ECO:0000256" key="1">
    <source>
        <dbReference type="ARBA" id="ARBA00009437"/>
    </source>
</evidence>